<dbReference type="RefSeq" id="WP_154446110.1">
    <property type="nucleotide sequence ID" value="NZ_WIND01000004.1"/>
</dbReference>
<dbReference type="EMBL" id="WIND01000004">
    <property type="protein sequence ID" value="MSU89639.1"/>
    <property type="molecule type" value="Genomic_DNA"/>
</dbReference>
<reference evidence="4 5" key="1">
    <citation type="submission" date="2019-10" db="EMBL/GenBank/DDBJ databases">
        <title>Cognatihalovulum marinum gen. nov. sp. nov., a new member of the family Rhodobacteraceae isolated from deep seawater of the Northwest Indian Ocean.</title>
        <authorList>
            <person name="Ruan C."/>
            <person name="Wang J."/>
            <person name="Zheng X."/>
            <person name="Song L."/>
            <person name="Zhu Y."/>
            <person name="Huang Y."/>
            <person name="Lu Z."/>
            <person name="Du W."/>
            <person name="Huang L."/>
            <person name="Dai X."/>
        </authorList>
    </citation>
    <scope>NUCLEOTIDE SEQUENCE [LARGE SCALE GENOMIC DNA]</scope>
    <source>
        <strain evidence="4 5">2CG4</strain>
    </source>
</reference>
<keyword evidence="5" id="KW-1185">Reference proteome</keyword>
<organism evidence="4 5">
    <name type="scientific">Halovulum marinum</name>
    <dbReference type="NCBI Taxonomy" id="2662447"/>
    <lineage>
        <taxon>Bacteria</taxon>
        <taxon>Pseudomonadati</taxon>
        <taxon>Pseudomonadota</taxon>
        <taxon>Alphaproteobacteria</taxon>
        <taxon>Rhodobacterales</taxon>
        <taxon>Paracoccaceae</taxon>
        <taxon>Halovulum</taxon>
    </lineage>
</organism>
<evidence type="ECO:0000256" key="1">
    <source>
        <dbReference type="SAM" id="MobiDB-lite"/>
    </source>
</evidence>
<feature type="transmembrane region" description="Helical" evidence="2">
    <location>
        <begin position="31"/>
        <end position="49"/>
    </location>
</feature>
<name>A0A6L5Z035_9RHOB</name>
<protein>
    <submittedName>
        <fullName evidence="4">Uncharacterized protein</fullName>
    </submittedName>
</protein>
<feature type="chain" id="PRO_5026814989" evidence="3">
    <location>
        <begin position="25"/>
        <end position="174"/>
    </location>
</feature>
<feature type="compositionally biased region" description="Basic and acidic residues" evidence="1">
    <location>
        <begin position="55"/>
        <end position="69"/>
    </location>
</feature>
<keyword evidence="2" id="KW-1133">Transmembrane helix</keyword>
<dbReference type="Proteomes" id="UP000474957">
    <property type="component" value="Unassembled WGS sequence"/>
</dbReference>
<evidence type="ECO:0000256" key="3">
    <source>
        <dbReference type="SAM" id="SignalP"/>
    </source>
</evidence>
<accession>A0A6L5Z035</accession>
<keyword evidence="2" id="KW-0472">Membrane</keyword>
<evidence type="ECO:0000313" key="5">
    <source>
        <dbReference type="Proteomes" id="UP000474957"/>
    </source>
</evidence>
<feature type="signal peptide" evidence="3">
    <location>
        <begin position="1"/>
        <end position="24"/>
    </location>
</feature>
<evidence type="ECO:0000313" key="4">
    <source>
        <dbReference type="EMBL" id="MSU89639.1"/>
    </source>
</evidence>
<gene>
    <name evidence="4" type="ORF">GE300_08415</name>
</gene>
<proteinExistence type="predicted"/>
<sequence>MRKFVITGLASAALILAGTTSASAEMDNRRLGAAIAGLAGLAVLGAIIYDRQKDKREAPAPAVKPHDYRPAPYAHRPQARSNDRCVTRRIVDGRWVDQRSWPCRPAYRPAPQRPPAYRHPPRTQKPQGYRPKAHNHRRNKARPDVPVTRQCLRKRWTQRGWVTYTGRECLRKHR</sequence>
<comment type="caution">
    <text evidence="4">The sequence shown here is derived from an EMBL/GenBank/DDBJ whole genome shotgun (WGS) entry which is preliminary data.</text>
</comment>
<keyword evidence="2" id="KW-0812">Transmembrane</keyword>
<feature type="region of interest" description="Disordered" evidence="1">
    <location>
        <begin position="106"/>
        <end position="145"/>
    </location>
</feature>
<evidence type="ECO:0000256" key="2">
    <source>
        <dbReference type="SAM" id="Phobius"/>
    </source>
</evidence>
<feature type="compositionally biased region" description="Basic residues" evidence="1">
    <location>
        <begin position="131"/>
        <end position="140"/>
    </location>
</feature>
<feature type="region of interest" description="Disordered" evidence="1">
    <location>
        <begin position="55"/>
        <end position="83"/>
    </location>
</feature>
<keyword evidence="3" id="KW-0732">Signal</keyword>
<dbReference type="AlphaFoldDB" id="A0A6L5Z035"/>